<evidence type="ECO:0000256" key="4">
    <source>
        <dbReference type="ARBA" id="ARBA00022801"/>
    </source>
</evidence>
<dbReference type="EMBL" id="LR778114">
    <property type="protein sequence ID" value="CAB1128069.1"/>
    <property type="molecule type" value="Genomic_DNA"/>
</dbReference>
<feature type="modified residue" description="4-aspartylphosphate" evidence="9">
    <location>
        <position position="49"/>
    </location>
</feature>
<dbReference type="Pfam" id="PF01339">
    <property type="entry name" value="CheB_methylest"/>
    <property type="match status" value="1"/>
</dbReference>
<dbReference type="PANTHER" id="PTHR42872">
    <property type="entry name" value="PROTEIN-GLUTAMATE METHYLESTERASE/PROTEIN-GLUTAMINE GLUTAMINASE"/>
    <property type="match status" value="1"/>
</dbReference>
<dbReference type="Gene3D" id="3.40.50.2300">
    <property type="match status" value="1"/>
</dbReference>
<name>A0A6F8ZEP4_9FIRM</name>
<evidence type="ECO:0000313" key="12">
    <source>
        <dbReference type="EMBL" id="CAB1128069.1"/>
    </source>
</evidence>
<dbReference type="SUPFAM" id="SSF52172">
    <property type="entry name" value="CheY-like"/>
    <property type="match status" value="1"/>
</dbReference>
<dbReference type="GO" id="GO:0000156">
    <property type="term" value="F:phosphorelay response regulator activity"/>
    <property type="evidence" value="ECO:0007669"/>
    <property type="project" value="InterPro"/>
</dbReference>
<dbReference type="PIRSF" id="PIRSF000876">
    <property type="entry name" value="RR_chemtxs_CheB"/>
    <property type="match status" value="1"/>
</dbReference>
<dbReference type="GO" id="GO:0005737">
    <property type="term" value="C:cytoplasm"/>
    <property type="evidence" value="ECO:0007669"/>
    <property type="project" value="InterPro"/>
</dbReference>
<evidence type="ECO:0000256" key="9">
    <source>
        <dbReference type="PROSITE-ProRule" id="PRU00169"/>
    </source>
</evidence>
<dbReference type="SMART" id="SM00448">
    <property type="entry name" value="REC"/>
    <property type="match status" value="1"/>
</dbReference>
<feature type="active site" evidence="8">
    <location>
        <position position="275"/>
    </location>
</feature>
<evidence type="ECO:0000259" key="11">
    <source>
        <dbReference type="PROSITE" id="PS50122"/>
    </source>
</evidence>
<keyword evidence="2" id="KW-0963">Cytoplasm</keyword>
<reference evidence="12 13" key="1">
    <citation type="submission" date="2020-02" db="EMBL/GenBank/DDBJ databases">
        <authorList>
            <person name="Hogendoorn C."/>
        </authorList>
    </citation>
    <scope>NUCLEOTIDE SEQUENCE [LARGE SCALE GENOMIC DNA]</scope>
    <source>
        <strain evidence="12">R501</strain>
    </source>
</reference>
<dbReference type="InterPro" id="IPR035909">
    <property type="entry name" value="CheB_C"/>
</dbReference>
<evidence type="ECO:0000313" key="13">
    <source>
        <dbReference type="Proteomes" id="UP000503399"/>
    </source>
</evidence>
<dbReference type="CDD" id="cd16432">
    <property type="entry name" value="CheB_Rec"/>
    <property type="match status" value="1"/>
</dbReference>
<dbReference type="PANTHER" id="PTHR42872:SF6">
    <property type="entry name" value="PROTEIN-GLUTAMATE METHYLESTERASE_PROTEIN-GLUTAMINE GLUTAMINASE"/>
    <property type="match status" value="1"/>
</dbReference>
<accession>A0A6F8ZEP4</accession>
<evidence type="ECO:0000259" key="10">
    <source>
        <dbReference type="PROSITE" id="PS50110"/>
    </source>
</evidence>
<dbReference type="Gene3D" id="3.40.50.180">
    <property type="entry name" value="Methylesterase CheB, C-terminal domain"/>
    <property type="match status" value="1"/>
</dbReference>
<keyword evidence="13" id="KW-1185">Reference proteome</keyword>
<evidence type="ECO:0000256" key="6">
    <source>
        <dbReference type="ARBA" id="ARBA00039140"/>
    </source>
</evidence>
<evidence type="ECO:0000256" key="2">
    <source>
        <dbReference type="ARBA" id="ARBA00022490"/>
    </source>
</evidence>
<dbReference type="AlphaFoldDB" id="A0A6F8ZEP4"/>
<evidence type="ECO:0000256" key="5">
    <source>
        <dbReference type="ARBA" id="ARBA00024867"/>
    </source>
</evidence>
<dbReference type="Pfam" id="PF00072">
    <property type="entry name" value="Response_reg"/>
    <property type="match status" value="1"/>
</dbReference>
<dbReference type="SUPFAM" id="SSF52738">
    <property type="entry name" value="Methylesterase CheB, C-terminal domain"/>
    <property type="match status" value="1"/>
</dbReference>
<dbReference type="GO" id="GO:0008984">
    <property type="term" value="F:protein-glutamate methylesterase activity"/>
    <property type="evidence" value="ECO:0007669"/>
    <property type="project" value="UniProtKB-EC"/>
</dbReference>
<gene>
    <name evidence="12" type="primary">cheB</name>
    <name evidence="12" type="ORF">R50_0563</name>
</gene>
<evidence type="ECO:0000256" key="7">
    <source>
        <dbReference type="ARBA" id="ARBA00048267"/>
    </source>
</evidence>
<evidence type="ECO:0000256" key="1">
    <source>
        <dbReference type="ARBA" id="ARBA00018672"/>
    </source>
</evidence>
<dbReference type="GO" id="GO:0006935">
    <property type="term" value="P:chemotaxis"/>
    <property type="evidence" value="ECO:0007669"/>
    <property type="project" value="UniProtKB-UniRule"/>
</dbReference>
<dbReference type="InterPro" id="IPR008248">
    <property type="entry name" value="CheB-like"/>
</dbReference>
<proteinExistence type="predicted"/>
<protein>
    <recommendedName>
        <fullName evidence="1">Stage 0 sporulation protein A homolog</fullName>
        <ecNumber evidence="6">3.1.1.61</ecNumber>
    </recommendedName>
</protein>
<keyword evidence="9" id="KW-0597">Phosphoprotein</keyword>
<feature type="domain" description="Response regulatory" evidence="10">
    <location>
        <begin position="1"/>
        <end position="116"/>
    </location>
</feature>
<evidence type="ECO:0000256" key="8">
    <source>
        <dbReference type="PROSITE-ProRule" id="PRU00050"/>
    </source>
</evidence>
<dbReference type="InterPro" id="IPR000673">
    <property type="entry name" value="Sig_transdc_resp-reg_Me-estase"/>
</dbReference>
<comment type="catalytic activity">
    <reaction evidence="7">
        <text>[protein]-L-glutamate 5-O-methyl ester + H2O = L-glutamyl-[protein] + methanol + H(+)</text>
        <dbReference type="Rhea" id="RHEA:23236"/>
        <dbReference type="Rhea" id="RHEA-COMP:10208"/>
        <dbReference type="Rhea" id="RHEA-COMP:10311"/>
        <dbReference type="ChEBI" id="CHEBI:15377"/>
        <dbReference type="ChEBI" id="CHEBI:15378"/>
        <dbReference type="ChEBI" id="CHEBI:17790"/>
        <dbReference type="ChEBI" id="CHEBI:29973"/>
        <dbReference type="ChEBI" id="CHEBI:82795"/>
        <dbReference type="EC" id="3.1.1.61"/>
    </reaction>
</comment>
<feature type="active site" evidence="8">
    <location>
        <position position="180"/>
    </location>
</feature>
<dbReference type="InterPro" id="IPR011006">
    <property type="entry name" value="CheY-like_superfamily"/>
</dbReference>
<keyword evidence="3 8" id="KW-0145">Chemotaxis</keyword>
<keyword evidence="4 8" id="KW-0378">Hydrolase</keyword>
<dbReference type="PROSITE" id="PS50110">
    <property type="entry name" value="RESPONSE_REGULATORY"/>
    <property type="match status" value="1"/>
</dbReference>
<feature type="active site" evidence="8">
    <location>
        <position position="154"/>
    </location>
</feature>
<dbReference type="InterPro" id="IPR001789">
    <property type="entry name" value="Sig_transdc_resp-reg_receiver"/>
</dbReference>
<sequence>MLIVDDSAFVRARLARAWQEAGWETAEAADGARALAALHSQRPDLITLDVAMPGPDGIETARAIRQAGFRGPVLMLSALTARGAHITLEALEAGADDFVLKPQNPREVAEAVGVLEARYRALTAARRPEAVPEGTPGGRTVRTRGFRAVTVASSTGGPSALARLLPGLPPPPVPLVLVQHMPPGFTAALAERLTRLSGWPVEEAPAAPGAVCWQPGRAVLAQGGLHLHLNRHRAWAQPGPRLHGVAPAADITVGEAVRAWAPDLAVVILTGMGEDGARAAANARRLGCTVVVESAATATVWGMPQAVVRRGAADAVWPLPEIHRWLGAVFAAAGPIHA</sequence>
<dbReference type="PROSITE" id="PS50122">
    <property type="entry name" value="CHEB"/>
    <property type="match status" value="1"/>
</dbReference>
<evidence type="ECO:0000256" key="3">
    <source>
        <dbReference type="ARBA" id="ARBA00022500"/>
    </source>
</evidence>
<dbReference type="KEGG" id="hfv:R50_0563"/>
<organism evidence="12 13">
    <name type="scientific">Candidatus Hydrogenisulfobacillus filiaventi</name>
    <dbReference type="NCBI Taxonomy" id="2707344"/>
    <lineage>
        <taxon>Bacteria</taxon>
        <taxon>Bacillati</taxon>
        <taxon>Bacillota</taxon>
        <taxon>Clostridia</taxon>
        <taxon>Eubacteriales</taxon>
        <taxon>Clostridiales Family XVII. Incertae Sedis</taxon>
        <taxon>Candidatus Hydrogenisulfobacillus</taxon>
    </lineage>
</organism>
<comment type="function">
    <text evidence="5">May play the central regulatory role in sporulation. It may be an element of the effector pathway responsible for the activation of sporulation genes in response to nutritional stress. Spo0A may act in concert with spo0H (a sigma factor) to control the expression of some genes that are critical to the sporulation process.</text>
</comment>
<feature type="domain" description="CheB-type methylesterase" evidence="11">
    <location>
        <begin position="142"/>
        <end position="333"/>
    </location>
</feature>
<dbReference type="Proteomes" id="UP000503399">
    <property type="component" value="Chromosome"/>
</dbReference>
<dbReference type="EC" id="3.1.1.61" evidence="6"/>
<dbReference type="CDD" id="cd17541">
    <property type="entry name" value="REC_CheB-like"/>
    <property type="match status" value="1"/>
</dbReference>